<keyword evidence="1" id="KW-1133">Transmembrane helix</keyword>
<proteinExistence type="predicted"/>
<dbReference type="RefSeq" id="WP_346050136.1">
    <property type="nucleotide sequence ID" value="NZ_JAYGII010000003.1"/>
</dbReference>
<accession>A0AAP6JCX9</accession>
<gene>
    <name evidence="2" type="ORF">VCB98_02475</name>
</gene>
<keyword evidence="1" id="KW-0472">Membrane</keyword>
<comment type="caution">
    <text evidence="2">The sequence shown here is derived from an EMBL/GenBank/DDBJ whole genome shotgun (WGS) entry which is preliminary data.</text>
</comment>
<dbReference type="Proteomes" id="UP001302316">
    <property type="component" value="Unassembled WGS sequence"/>
</dbReference>
<feature type="transmembrane region" description="Helical" evidence="1">
    <location>
        <begin position="52"/>
        <end position="74"/>
    </location>
</feature>
<dbReference type="AlphaFoldDB" id="A0AAP6JCX9"/>
<sequence>MQAWHLWAVVALLLALAELMGGQFILLGLGLAAALVALVLAFLPGMGLAGQLLIFGVAAAVIVPVIVMIFRHYFPEGGVSVMNEPGGKAGQPRTVVERDGRVGVEIYGDFYPAEFPSGLKPEPGMEVVVTRFRGIVAMVRAVSAD</sequence>
<reference evidence="2 3" key="1">
    <citation type="submission" date="2023-12" db="EMBL/GenBank/DDBJ databases">
        <title>Whole-genome sequencing of halo(alkali)philic microorganisms from hypersaline lakes.</title>
        <authorList>
            <person name="Sorokin D.Y."/>
            <person name="Merkel A.Y."/>
            <person name="Messina E."/>
            <person name="Yakimov M."/>
        </authorList>
    </citation>
    <scope>NUCLEOTIDE SEQUENCE [LARGE SCALE GENOMIC DNA]</scope>
    <source>
        <strain evidence="2 3">AB-CW1</strain>
    </source>
</reference>
<feature type="transmembrane region" description="Helical" evidence="1">
    <location>
        <begin position="27"/>
        <end position="45"/>
    </location>
</feature>
<name>A0AAP6JCX9_9GAMM</name>
<keyword evidence="1" id="KW-0812">Transmembrane</keyword>
<dbReference type="EMBL" id="JAYGII010000003">
    <property type="protein sequence ID" value="MEA5444678.1"/>
    <property type="molecule type" value="Genomic_DNA"/>
</dbReference>
<protein>
    <submittedName>
        <fullName evidence="2">Nodulation efficiency, NfeD-like protein</fullName>
    </submittedName>
</protein>
<organism evidence="2 3">
    <name type="scientific">Natronospira elongata</name>
    <dbReference type="NCBI Taxonomy" id="3110268"/>
    <lineage>
        <taxon>Bacteria</taxon>
        <taxon>Pseudomonadati</taxon>
        <taxon>Pseudomonadota</taxon>
        <taxon>Gammaproteobacteria</taxon>
        <taxon>Natronospirales</taxon>
        <taxon>Natronospiraceae</taxon>
        <taxon>Natronospira</taxon>
    </lineage>
</organism>
<evidence type="ECO:0000313" key="3">
    <source>
        <dbReference type="Proteomes" id="UP001302316"/>
    </source>
</evidence>
<keyword evidence="3" id="KW-1185">Reference proteome</keyword>
<evidence type="ECO:0000256" key="1">
    <source>
        <dbReference type="SAM" id="Phobius"/>
    </source>
</evidence>
<evidence type="ECO:0000313" key="2">
    <source>
        <dbReference type="EMBL" id="MEA5444678.1"/>
    </source>
</evidence>